<dbReference type="PANTHER" id="PTHR11266">
    <property type="entry name" value="PEROXISOMAL MEMBRANE PROTEIN 2, PXMP2 MPV17"/>
    <property type="match status" value="1"/>
</dbReference>
<dbReference type="EMBL" id="MU006795">
    <property type="protein sequence ID" value="KAF2637074.1"/>
    <property type="molecule type" value="Genomic_DNA"/>
</dbReference>
<evidence type="ECO:0008006" key="9">
    <source>
        <dbReference type="Google" id="ProtNLM"/>
    </source>
</evidence>
<dbReference type="InterPro" id="IPR007248">
    <property type="entry name" value="Mpv17_PMP22"/>
</dbReference>
<accession>A0A6A6RSR9</accession>
<dbReference type="PANTHER" id="PTHR11266:SF50">
    <property type="entry name" value="VACUOLAR MEMBRANE PROTEIN YOR292C"/>
    <property type="match status" value="1"/>
</dbReference>
<dbReference type="Proteomes" id="UP000799753">
    <property type="component" value="Unassembled WGS sequence"/>
</dbReference>
<keyword evidence="3 6" id="KW-0812">Transmembrane</keyword>
<dbReference type="AlphaFoldDB" id="A0A6A6RSR9"/>
<feature type="transmembrane region" description="Helical" evidence="6">
    <location>
        <begin position="20"/>
        <end position="42"/>
    </location>
</feature>
<dbReference type="Pfam" id="PF04117">
    <property type="entry name" value="Mpv17_PMP22"/>
    <property type="match status" value="1"/>
</dbReference>
<keyword evidence="8" id="KW-1185">Reference proteome</keyword>
<evidence type="ECO:0000256" key="3">
    <source>
        <dbReference type="ARBA" id="ARBA00022692"/>
    </source>
</evidence>
<evidence type="ECO:0000256" key="1">
    <source>
        <dbReference type="ARBA" id="ARBA00004141"/>
    </source>
</evidence>
<evidence type="ECO:0000313" key="7">
    <source>
        <dbReference type="EMBL" id="KAF2637074.1"/>
    </source>
</evidence>
<protein>
    <recommendedName>
        <fullName evidence="9">Integral membrane protein-like protein</fullName>
    </recommendedName>
</protein>
<sequence>MAIENSRRRLLHTLNSRWIYGKLPLLHAAIFLLQMAAVSLLTRKFNSYYASRPGECAMRKKGDWGTKLTQASVLGGIADTVAQTLTAIRQRAVRKGDKDDILAIEIHELDRRNPWPSGELIPDSKKLPPPFDFERLTRFMSYGFLMAPVQHKWFGFLSRTFPVTKSSAMVPALKRVAFDQFLFAPAGLACFFTFMTVAEGGGKRAVSKKFQDIYVPALKANFLVWPAVQIINFRVMPIQFQIPFVSTIGIAWTAYLSLTNSSEEA</sequence>
<reference evidence="7" key="1">
    <citation type="journal article" date="2020" name="Stud. Mycol.">
        <title>101 Dothideomycetes genomes: a test case for predicting lifestyles and emergence of pathogens.</title>
        <authorList>
            <person name="Haridas S."/>
            <person name="Albert R."/>
            <person name="Binder M."/>
            <person name="Bloem J."/>
            <person name="Labutti K."/>
            <person name="Salamov A."/>
            <person name="Andreopoulos B."/>
            <person name="Baker S."/>
            <person name="Barry K."/>
            <person name="Bills G."/>
            <person name="Bluhm B."/>
            <person name="Cannon C."/>
            <person name="Castanera R."/>
            <person name="Culley D."/>
            <person name="Daum C."/>
            <person name="Ezra D."/>
            <person name="Gonzalez J."/>
            <person name="Henrissat B."/>
            <person name="Kuo A."/>
            <person name="Liang C."/>
            <person name="Lipzen A."/>
            <person name="Lutzoni F."/>
            <person name="Magnuson J."/>
            <person name="Mondo S."/>
            <person name="Nolan M."/>
            <person name="Ohm R."/>
            <person name="Pangilinan J."/>
            <person name="Park H.-J."/>
            <person name="Ramirez L."/>
            <person name="Alfaro M."/>
            <person name="Sun H."/>
            <person name="Tritt A."/>
            <person name="Yoshinaga Y."/>
            <person name="Zwiers L.-H."/>
            <person name="Turgeon B."/>
            <person name="Goodwin S."/>
            <person name="Spatafora J."/>
            <person name="Crous P."/>
            <person name="Grigoriev I."/>
        </authorList>
    </citation>
    <scope>NUCLEOTIDE SEQUENCE</scope>
    <source>
        <strain evidence="7">CBS 473.64</strain>
    </source>
</reference>
<dbReference type="GO" id="GO:0005739">
    <property type="term" value="C:mitochondrion"/>
    <property type="evidence" value="ECO:0007669"/>
    <property type="project" value="TreeGrafter"/>
</dbReference>
<organism evidence="7 8">
    <name type="scientific">Massarina eburnea CBS 473.64</name>
    <dbReference type="NCBI Taxonomy" id="1395130"/>
    <lineage>
        <taxon>Eukaryota</taxon>
        <taxon>Fungi</taxon>
        <taxon>Dikarya</taxon>
        <taxon>Ascomycota</taxon>
        <taxon>Pezizomycotina</taxon>
        <taxon>Dothideomycetes</taxon>
        <taxon>Pleosporomycetidae</taxon>
        <taxon>Pleosporales</taxon>
        <taxon>Massarineae</taxon>
        <taxon>Massarinaceae</taxon>
        <taxon>Massarina</taxon>
    </lineage>
</organism>
<comment type="subcellular location">
    <subcellularLocation>
        <location evidence="1">Membrane</location>
        <topology evidence="1">Multi-pass membrane protein</topology>
    </subcellularLocation>
</comment>
<evidence type="ECO:0000256" key="6">
    <source>
        <dbReference type="RuleBase" id="RU363053"/>
    </source>
</evidence>
<name>A0A6A6RSR9_9PLEO</name>
<keyword evidence="4 6" id="KW-1133">Transmembrane helix</keyword>
<evidence type="ECO:0000256" key="4">
    <source>
        <dbReference type="ARBA" id="ARBA00022989"/>
    </source>
</evidence>
<comment type="caution">
    <text evidence="6">Lacks conserved residue(s) required for the propagation of feature annotation.</text>
</comment>
<evidence type="ECO:0000256" key="5">
    <source>
        <dbReference type="ARBA" id="ARBA00023136"/>
    </source>
</evidence>
<evidence type="ECO:0000313" key="8">
    <source>
        <dbReference type="Proteomes" id="UP000799753"/>
    </source>
</evidence>
<evidence type="ECO:0000256" key="2">
    <source>
        <dbReference type="ARBA" id="ARBA00006824"/>
    </source>
</evidence>
<gene>
    <name evidence="7" type="ORF">P280DRAFT_472587</name>
</gene>
<dbReference type="GO" id="GO:0016020">
    <property type="term" value="C:membrane"/>
    <property type="evidence" value="ECO:0007669"/>
    <property type="project" value="UniProtKB-SubCell"/>
</dbReference>
<dbReference type="OrthoDB" id="10267969at2759"/>
<proteinExistence type="inferred from homology"/>
<comment type="similarity">
    <text evidence="2 6">Belongs to the peroxisomal membrane protein PXMP2/4 family.</text>
</comment>
<keyword evidence="5 6" id="KW-0472">Membrane</keyword>